<name>A0A183FME2_HELPZ</name>
<organism evidence="3 4">
    <name type="scientific">Heligmosomoides polygyrus</name>
    <name type="common">Parasitic roundworm</name>
    <dbReference type="NCBI Taxonomy" id="6339"/>
    <lineage>
        <taxon>Eukaryota</taxon>
        <taxon>Metazoa</taxon>
        <taxon>Ecdysozoa</taxon>
        <taxon>Nematoda</taxon>
        <taxon>Chromadorea</taxon>
        <taxon>Rhabditida</taxon>
        <taxon>Rhabditina</taxon>
        <taxon>Rhabditomorpha</taxon>
        <taxon>Strongyloidea</taxon>
        <taxon>Heligmosomidae</taxon>
        <taxon>Heligmosomoides</taxon>
    </lineage>
</organism>
<reference evidence="4" key="2">
    <citation type="submission" date="2019-09" db="UniProtKB">
        <authorList>
            <consortium name="WormBaseParasite"/>
        </authorList>
    </citation>
    <scope>IDENTIFICATION</scope>
</reference>
<dbReference type="OrthoDB" id="5845191at2759"/>
<evidence type="ECO:0000313" key="2">
    <source>
        <dbReference type="EMBL" id="VDO76784.1"/>
    </source>
</evidence>
<evidence type="ECO:0000313" key="3">
    <source>
        <dbReference type="Proteomes" id="UP000050761"/>
    </source>
</evidence>
<proteinExistence type="predicted"/>
<dbReference type="Pfam" id="PF00078">
    <property type="entry name" value="RVT_1"/>
    <property type="match status" value="1"/>
</dbReference>
<reference evidence="2 3" key="1">
    <citation type="submission" date="2018-11" db="EMBL/GenBank/DDBJ databases">
        <authorList>
            <consortium name="Pathogen Informatics"/>
        </authorList>
    </citation>
    <scope>NUCLEOTIDE SEQUENCE [LARGE SCALE GENOMIC DNA]</scope>
</reference>
<dbReference type="AlphaFoldDB" id="A0A183FME2"/>
<keyword evidence="3" id="KW-1185">Reference proteome</keyword>
<evidence type="ECO:0000313" key="4">
    <source>
        <dbReference type="WBParaSite" id="HPBE_0000854901-mRNA-1"/>
    </source>
</evidence>
<dbReference type="PANTHER" id="PTHR19446">
    <property type="entry name" value="REVERSE TRANSCRIPTASES"/>
    <property type="match status" value="1"/>
</dbReference>
<protein>
    <submittedName>
        <fullName evidence="4">Reverse transcriptase domain-containing protein</fullName>
    </submittedName>
</protein>
<sequence length="261" mass="29173">MERKRAVKHEYFEEISNVKFDHPAIPFAASVYGPVQKITMCEAEATLRKIKSGKATGPDDMPADLWNSKGWCPADWLTEFSNQVVAEKKELAAKHDHPNLKNKGSLADCASYRPIRLFSHTMKIPDRIVDGGKRDVVSTNQCGLVCGCGTVDAIHAVRLLLEKHHEKQKPVHFAFLDLEKAFDRVLREVLRYVSREHGTPEELIVWVRILNSCPRSRVRAPAGTSMEFSITVGVNLGSALSLQPFVIVMDAISRDLQMAAP</sequence>
<accession>A0A183FME2</accession>
<dbReference type="InterPro" id="IPR000477">
    <property type="entry name" value="RT_dom"/>
</dbReference>
<dbReference type="Proteomes" id="UP000050761">
    <property type="component" value="Unassembled WGS sequence"/>
</dbReference>
<feature type="domain" description="Reverse transcriptase" evidence="1">
    <location>
        <begin position="104"/>
        <end position="257"/>
    </location>
</feature>
<dbReference type="WBParaSite" id="HPBE_0000854901-mRNA-1">
    <property type="protein sequence ID" value="HPBE_0000854901-mRNA-1"/>
    <property type="gene ID" value="HPBE_0000854901"/>
</dbReference>
<dbReference type="EMBL" id="UZAH01026183">
    <property type="protein sequence ID" value="VDO76784.1"/>
    <property type="molecule type" value="Genomic_DNA"/>
</dbReference>
<gene>
    <name evidence="2" type="ORF">HPBE_LOCUS8550</name>
</gene>
<evidence type="ECO:0000259" key="1">
    <source>
        <dbReference type="Pfam" id="PF00078"/>
    </source>
</evidence>
<accession>A0A3P7YX21</accession>